<evidence type="ECO:0000313" key="2">
    <source>
        <dbReference type="Proteomes" id="UP001244341"/>
    </source>
</evidence>
<dbReference type="EMBL" id="CP126221">
    <property type="protein sequence ID" value="WIA21982.1"/>
    <property type="molecule type" value="Genomic_DNA"/>
</dbReference>
<accession>A0ABY8UKE7</accession>
<sequence>MNEAVKHSFLVFVLDQGQKLWGCEYRFMRVERQQQQDAADARLNIRFCRDPLVVQGLDIPGLSEEDKQALTAEQLQQHGIKQLTELRMQLSPGQCLLGDAFKAMSSVHKSHPRYSLSKANCMWFVKGVLHELAAATEADNLRTLKQQFSDHPRYIAAAGLKPVKKCFNKFAELIQLDIQGLAIASRADTARLGRAAVASGTLSSRGVVKATSDAFDSAK</sequence>
<keyword evidence="2" id="KW-1185">Reference proteome</keyword>
<dbReference type="Proteomes" id="UP001244341">
    <property type="component" value="Chromosome 14b"/>
</dbReference>
<gene>
    <name evidence="1" type="ORF">OEZ85_004339</name>
</gene>
<protein>
    <submittedName>
        <fullName evidence="1">Uncharacterized protein</fullName>
    </submittedName>
</protein>
<reference evidence="1 2" key="1">
    <citation type="submission" date="2023-05" db="EMBL/GenBank/DDBJ databases">
        <title>A 100% complete, gapless, phased diploid assembly of the Scenedesmus obliquus UTEX 3031 genome.</title>
        <authorList>
            <person name="Biondi T.C."/>
            <person name="Hanschen E.R."/>
            <person name="Kwon T."/>
            <person name="Eng W."/>
            <person name="Kruse C.P.S."/>
            <person name="Koehler S.I."/>
            <person name="Kunde Y."/>
            <person name="Gleasner C.D."/>
            <person name="You Mak K.T."/>
            <person name="Polle J."/>
            <person name="Hovde B.T."/>
            <person name="Starkenburg S.R."/>
        </authorList>
    </citation>
    <scope>NUCLEOTIDE SEQUENCE [LARGE SCALE GENOMIC DNA]</scope>
    <source>
        <strain evidence="1 2">DOE0152z</strain>
    </source>
</reference>
<organism evidence="1 2">
    <name type="scientific">Tetradesmus obliquus</name>
    <name type="common">Green alga</name>
    <name type="synonym">Acutodesmus obliquus</name>
    <dbReference type="NCBI Taxonomy" id="3088"/>
    <lineage>
        <taxon>Eukaryota</taxon>
        <taxon>Viridiplantae</taxon>
        <taxon>Chlorophyta</taxon>
        <taxon>core chlorophytes</taxon>
        <taxon>Chlorophyceae</taxon>
        <taxon>CS clade</taxon>
        <taxon>Sphaeropleales</taxon>
        <taxon>Scenedesmaceae</taxon>
        <taxon>Tetradesmus</taxon>
    </lineage>
</organism>
<evidence type="ECO:0000313" key="1">
    <source>
        <dbReference type="EMBL" id="WIA21982.1"/>
    </source>
</evidence>
<name>A0ABY8UKE7_TETOB</name>
<proteinExistence type="predicted"/>